<dbReference type="PIRSF" id="PIRSF021377">
    <property type="entry name" value="YtfJ"/>
    <property type="match status" value="1"/>
</dbReference>
<name>X1T5K9_9ZZZZ</name>
<sequence length="116" mass="12040">ELRKTITVETAIGKPIEIEDKTLIPIFGIGFGAGGGGGKGKEKEGQGYGFGGGGGISPVALVAVFKDIPGPEGMKVLSLKPSGAIEKIVGEALPMVMEKIKEMKEEKEGKKAKEKT</sequence>
<dbReference type="Pfam" id="PF09579">
    <property type="entry name" value="Spore_YtfJ"/>
    <property type="match status" value="1"/>
</dbReference>
<feature type="non-terminal residue" evidence="1">
    <location>
        <position position="1"/>
    </location>
</feature>
<accession>X1T5K9</accession>
<evidence type="ECO:0008006" key="2">
    <source>
        <dbReference type="Google" id="ProtNLM"/>
    </source>
</evidence>
<gene>
    <name evidence="1" type="ORF">S12H4_17057</name>
</gene>
<proteinExistence type="predicted"/>
<reference evidence="1" key="1">
    <citation type="journal article" date="2014" name="Front. Microbiol.">
        <title>High frequency of phylogenetically diverse reductive dehalogenase-homologous genes in deep subseafloor sedimentary metagenomes.</title>
        <authorList>
            <person name="Kawai M."/>
            <person name="Futagami T."/>
            <person name="Toyoda A."/>
            <person name="Takaki Y."/>
            <person name="Nishi S."/>
            <person name="Hori S."/>
            <person name="Arai W."/>
            <person name="Tsubouchi T."/>
            <person name="Morono Y."/>
            <person name="Uchiyama I."/>
            <person name="Ito T."/>
            <person name="Fujiyama A."/>
            <person name="Inagaki F."/>
            <person name="Takami H."/>
        </authorList>
    </citation>
    <scope>NUCLEOTIDE SEQUENCE</scope>
    <source>
        <strain evidence="1">Expedition CK06-06</strain>
    </source>
</reference>
<dbReference type="PANTHER" id="PTHR39162:SF1">
    <property type="entry name" value="SPORULATION PROTEIN YTFJ"/>
    <property type="match status" value="1"/>
</dbReference>
<comment type="caution">
    <text evidence="1">The sequence shown here is derived from an EMBL/GenBank/DDBJ whole genome shotgun (WGS) entry which is preliminary data.</text>
</comment>
<protein>
    <recommendedName>
        <fullName evidence="2">Sporulation protein YtfJ</fullName>
    </recommendedName>
</protein>
<dbReference type="PANTHER" id="PTHR39162">
    <property type="entry name" value="GLL3345 PROTEIN"/>
    <property type="match status" value="1"/>
</dbReference>
<dbReference type="InterPro" id="IPR014229">
    <property type="entry name" value="Spore_YtfJ"/>
</dbReference>
<evidence type="ECO:0000313" key="1">
    <source>
        <dbReference type="EMBL" id="GAI82880.1"/>
    </source>
</evidence>
<organism evidence="1">
    <name type="scientific">marine sediment metagenome</name>
    <dbReference type="NCBI Taxonomy" id="412755"/>
    <lineage>
        <taxon>unclassified sequences</taxon>
        <taxon>metagenomes</taxon>
        <taxon>ecological metagenomes</taxon>
    </lineage>
</organism>
<dbReference type="AlphaFoldDB" id="X1T5K9"/>
<dbReference type="EMBL" id="BARW01008299">
    <property type="protein sequence ID" value="GAI82880.1"/>
    <property type="molecule type" value="Genomic_DNA"/>
</dbReference>